<sequence length="203" mass="22786">MKKLLSSTLAVALALSLAIGLTSLSGNKVEAKAKKHKKLTKIEKELKTAKGEPLQQTIDIVTKYNYKAKYYNQGEDATDYIDAIADDMITVKTKVNKKKKTVRVDVLDKETYASKHAKDILKKKLPENEAWRIVQEAMTEKYGTKFRVRFLTAKISADNEGNSVWFLKAKCKKGKTKYVGEFKVQADGNGGGTLIEDNVYEED</sequence>
<feature type="chain" id="PRO_5039707503" description="PepSY domain-containing protein" evidence="1">
    <location>
        <begin position="26"/>
        <end position="203"/>
    </location>
</feature>
<dbReference type="EMBL" id="JABXYR010000001">
    <property type="protein sequence ID" value="NWO23137.1"/>
    <property type="molecule type" value="Genomic_DNA"/>
</dbReference>
<accession>A0A7Y9B0Q9</accession>
<dbReference type="AlphaFoldDB" id="A0A7Y9B0Q9"/>
<dbReference type="RefSeq" id="WP_178978325.1">
    <property type="nucleotide sequence ID" value="NZ_JABXYR010000001.1"/>
</dbReference>
<evidence type="ECO:0000313" key="2">
    <source>
        <dbReference type="EMBL" id="NWO23137.1"/>
    </source>
</evidence>
<proteinExistence type="predicted"/>
<dbReference type="Proteomes" id="UP000526307">
    <property type="component" value="Unassembled WGS sequence"/>
</dbReference>
<keyword evidence="3" id="KW-1185">Reference proteome</keyword>
<evidence type="ECO:0000256" key="1">
    <source>
        <dbReference type="SAM" id="SignalP"/>
    </source>
</evidence>
<evidence type="ECO:0000313" key="3">
    <source>
        <dbReference type="Proteomes" id="UP000526307"/>
    </source>
</evidence>
<keyword evidence="1" id="KW-0732">Signal</keyword>
<comment type="caution">
    <text evidence="2">The sequence shown here is derived from an EMBL/GenBank/DDBJ whole genome shotgun (WGS) entry which is preliminary data.</text>
</comment>
<gene>
    <name evidence="2" type="ORF">HW270_03455</name>
</gene>
<organism evidence="2 3">
    <name type="scientific">Mogibacterium timidum</name>
    <dbReference type="NCBI Taxonomy" id="35519"/>
    <lineage>
        <taxon>Bacteria</taxon>
        <taxon>Bacillati</taxon>
        <taxon>Bacillota</taxon>
        <taxon>Clostridia</taxon>
        <taxon>Peptostreptococcales</taxon>
        <taxon>Anaerovoracaceae</taxon>
        <taxon>Mogibacterium</taxon>
    </lineage>
</organism>
<reference evidence="2 3" key="1">
    <citation type="submission" date="2020-06" db="EMBL/GenBank/DDBJ databases">
        <title>Mogibacterium timidum strain W9173 genomic sequence.</title>
        <authorList>
            <person name="Wade W.G."/>
            <person name="Johnston C.D."/>
            <person name="Chen T."/>
            <person name="Dewhirst F.E."/>
        </authorList>
    </citation>
    <scope>NUCLEOTIDE SEQUENCE [LARGE SCALE GENOMIC DNA]</scope>
    <source>
        <strain evidence="2 3">W9173</strain>
    </source>
</reference>
<evidence type="ECO:0008006" key="4">
    <source>
        <dbReference type="Google" id="ProtNLM"/>
    </source>
</evidence>
<protein>
    <recommendedName>
        <fullName evidence="4">PepSY domain-containing protein</fullName>
    </recommendedName>
</protein>
<feature type="signal peptide" evidence="1">
    <location>
        <begin position="1"/>
        <end position="25"/>
    </location>
</feature>
<name>A0A7Y9B0Q9_9FIRM</name>